<protein>
    <submittedName>
        <fullName evidence="1">Uncharacterized protein</fullName>
    </submittedName>
</protein>
<dbReference type="AlphaFoldDB" id="A0AAD7T0T4"/>
<sequence>MGSNGVNHYDEEPDFSAEHPYFGIGTYGTSKPDGFTAQIGLGNTKQLVGDVEVERKLANAKIGHEFSLKKVSAMADAELMSVSGKVGPVDAKVGLSVKTGAAIGTDGLEAKVLGTGFTLGKRISVSFLGSEIGFSLF</sequence>
<gene>
    <name evidence="1" type="ORF">AAFF_G00145200</name>
</gene>
<proteinExistence type="predicted"/>
<comment type="caution">
    <text evidence="1">The sequence shown here is derived from an EMBL/GenBank/DDBJ whole genome shotgun (WGS) entry which is preliminary data.</text>
</comment>
<dbReference type="EMBL" id="JAINUG010000020">
    <property type="protein sequence ID" value="KAJ8412253.1"/>
    <property type="molecule type" value="Genomic_DNA"/>
</dbReference>
<keyword evidence="2" id="KW-1185">Reference proteome</keyword>
<evidence type="ECO:0000313" key="2">
    <source>
        <dbReference type="Proteomes" id="UP001221898"/>
    </source>
</evidence>
<dbReference type="Proteomes" id="UP001221898">
    <property type="component" value="Unassembled WGS sequence"/>
</dbReference>
<organism evidence="1 2">
    <name type="scientific">Aldrovandia affinis</name>
    <dbReference type="NCBI Taxonomy" id="143900"/>
    <lineage>
        <taxon>Eukaryota</taxon>
        <taxon>Metazoa</taxon>
        <taxon>Chordata</taxon>
        <taxon>Craniata</taxon>
        <taxon>Vertebrata</taxon>
        <taxon>Euteleostomi</taxon>
        <taxon>Actinopterygii</taxon>
        <taxon>Neopterygii</taxon>
        <taxon>Teleostei</taxon>
        <taxon>Notacanthiformes</taxon>
        <taxon>Halosauridae</taxon>
        <taxon>Aldrovandia</taxon>
    </lineage>
</organism>
<accession>A0AAD7T0T4</accession>
<name>A0AAD7T0T4_9TELE</name>
<reference evidence="1" key="1">
    <citation type="journal article" date="2023" name="Science">
        <title>Genome structures resolve the early diversification of teleost fishes.</title>
        <authorList>
            <person name="Parey E."/>
            <person name="Louis A."/>
            <person name="Montfort J."/>
            <person name="Bouchez O."/>
            <person name="Roques C."/>
            <person name="Iampietro C."/>
            <person name="Lluch J."/>
            <person name="Castinel A."/>
            <person name="Donnadieu C."/>
            <person name="Desvignes T."/>
            <person name="Floi Bucao C."/>
            <person name="Jouanno E."/>
            <person name="Wen M."/>
            <person name="Mejri S."/>
            <person name="Dirks R."/>
            <person name="Jansen H."/>
            <person name="Henkel C."/>
            <person name="Chen W.J."/>
            <person name="Zahm M."/>
            <person name="Cabau C."/>
            <person name="Klopp C."/>
            <person name="Thompson A.W."/>
            <person name="Robinson-Rechavi M."/>
            <person name="Braasch I."/>
            <person name="Lecointre G."/>
            <person name="Bobe J."/>
            <person name="Postlethwait J.H."/>
            <person name="Berthelot C."/>
            <person name="Roest Crollius H."/>
            <person name="Guiguen Y."/>
        </authorList>
    </citation>
    <scope>NUCLEOTIDE SEQUENCE</scope>
    <source>
        <strain evidence="1">NC1722</strain>
    </source>
</reference>
<evidence type="ECO:0000313" key="1">
    <source>
        <dbReference type="EMBL" id="KAJ8412253.1"/>
    </source>
</evidence>